<evidence type="ECO:0000256" key="5">
    <source>
        <dbReference type="ARBA" id="ARBA00023316"/>
    </source>
</evidence>
<protein>
    <recommendedName>
        <fullName evidence="6">Pectin acetylesterase</fullName>
        <ecNumber evidence="6">3.1.1.-</ecNumber>
    </recommendedName>
</protein>
<accession>A0A830DBB1</accession>
<name>A0A830DBB1_9LAMI</name>
<evidence type="ECO:0000256" key="2">
    <source>
        <dbReference type="ARBA" id="ARBA00004191"/>
    </source>
</evidence>
<organism evidence="7 8">
    <name type="scientific">Phtheirospermum japonicum</name>
    <dbReference type="NCBI Taxonomy" id="374723"/>
    <lineage>
        <taxon>Eukaryota</taxon>
        <taxon>Viridiplantae</taxon>
        <taxon>Streptophyta</taxon>
        <taxon>Embryophyta</taxon>
        <taxon>Tracheophyta</taxon>
        <taxon>Spermatophyta</taxon>
        <taxon>Magnoliopsida</taxon>
        <taxon>eudicotyledons</taxon>
        <taxon>Gunneridae</taxon>
        <taxon>Pentapetalae</taxon>
        <taxon>asterids</taxon>
        <taxon>lamiids</taxon>
        <taxon>Lamiales</taxon>
        <taxon>Orobanchaceae</taxon>
        <taxon>Orobanchaceae incertae sedis</taxon>
        <taxon>Phtheirospermum</taxon>
    </lineage>
</organism>
<dbReference type="EMBL" id="BMAC01002494">
    <property type="protein sequence ID" value="GFQ07993.1"/>
    <property type="molecule type" value="Genomic_DNA"/>
</dbReference>
<evidence type="ECO:0000313" key="7">
    <source>
        <dbReference type="EMBL" id="GFQ07993.1"/>
    </source>
</evidence>
<dbReference type="InterPro" id="IPR004963">
    <property type="entry name" value="PAE/NOTUM"/>
</dbReference>
<evidence type="ECO:0000313" key="8">
    <source>
        <dbReference type="Proteomes" id="UP000653305"/>
    </source>
</evidence>
<dbReference type="Pfam" id="PF03283">
    <property type="entry name" value="PAE"/>
    <property type="match status" value="1"/>
</dbReference>
<dbReference type="EC" id="3.1.1.-" evidence="6"/>
<comment type="similarity">
    <text evidence="3 6">Belongs to the pectinacetylesterase family.</text>
</comment>
<comment type="caution">
    <text evidence="7">The sequence shown here is derived from an EMBL/GenBank/DDBJ whole genome shotgun (WGS) entry which is preliminary data.</text>
</comment>
<sequence length="77" mass="8980">MFVHSCYRHGHIFGRDGWKCSFVVGNNTIGEAISDWYFDRNSFQMIDTQNNVPRDCNITVLSSPEFDRKCLKCIKTE</sequence>
<keyword evidence="5 6" id="KW-0961">Cell wall biogenesis/degradation</keyword>
<keyword evidence="6" id="KW-0378">Hydrolase</keyword>
<evidence type="ECO:0000256" key="1">
    <source>
        <dbReference type="ARBA" id="ARBA00003534"/>
    </source>
</evidence>
<evidence type="ECO:0000256" key="4">
    <source>
        <dbReference type="ARBA" id="ARBA00022512"/>
    </source>
</evidence>
<dbReference type="Proteomes" id="UP000653305">
    <property type="component" value="Unassembled WGS sequence"/>
</dbReference>
<gene>
    <name evidence="7" type="ORF">PHJA_002943300</name>
</gene>
<keyword evidence="4 6" id="KW-0134">Cell wall</keyword>
<proteinExistence type="inferred from homology"/>
<dbReference type="AlphaFoldDB" id="A0A830DBB1"/>
<evidence type="ECO:0000256" key="3">
    <source>
        <dbReference type="ARBA" id="ARBA00005784"/>
    </source>
</evidence>
<keyword evidence="8" id="KW-1185">Reference proteome</keyword>
<evidence type="ECO:0000256" key="6">
    <source>
        <dbReference type="RuleBase" id="RU363114"/>
    </source>
</evidence>
<comment type="function">
    <text evidence="1 6">Hydrolyzes acetyl esters in homogalacturonan regions of pectin. In type I primary cell wall, galacturonic acid residues of pectin can be acetylated at the O-2 and O-3 positions. Decreasing the degree of acetylation of pectin gels in vitro alters their physical properties.</text>
</comment>
<keyword evidence="6" id="KW-0964">Secreted</keyword>
<comment type="subcellular location">
    <subcellularLocation>
        <location evidence="2 6">Secreted</location>
        <location evidence="2 6">Cell wall</location>
    </subcellularLocation>
</comment>
<dbReference type="OrthoDB" id="1302326at2759"/>
<reference evidence="7" key="1">
    <citation type="submission" date="2020-07" db="EMBL/GenBank/DDBJ databases">
        <title>Ethylene signaling mediates host invasion by parasitic plants.</title>
        <authorList>
            <person name="Yoshida S."/>
        </authorList>
    </citation>
    <scope>NUCLEOTIDE SEQUENCE</scope>
    <source>
        <strain evidence="7">Okayama</strain>
    </source>
</reference>